<gene>
    <name evidence="7" type="ORF">NMK71_03250</name>
</gene>
<dbReference type="InterPro" id="IPR022791">
    <property type="entry name" value="L-PG_synthase/AglD"/>
</dbReference>
<dbReference type="PANTHER" id="PTHR40277:SF1">
    <property type="entry name" value="BLL5419 PROTEIN"/>
    <property type="match status" value="1"/>
</dbReference>
<comment type="caution">
    <text evidence="7">The sequence shown here is derived from an EMBL/GenBank/DDBJ whole genome shotgun (WGS) entry which is preliminary data.</text>
</comment>
<dbReference type="EMBL" id="JANCMU010000001">
    <property type="protein sequence ID" value="MDG4945419.1"/>
    <property type="molecule type" value="Genomic_DNA"/>
</dbReference>
<keyword evidence="5 6" id="KW-0472">Membrane</keyword>
<evidence type="ECO:0000256" key="5">
    <source>
        <dbReference type="ARBA" id="ARBA00023136"/>
    </source>
</evidence>
<evidence type="ECO:0000313" key="7">
    <source>
        <dbReference type="EMBL" id="MDG4945419.1"/>
    </source>
</evidence>
<keyword evidence="8" id="KW-1185">Reference proteome</keyword>
<feature type="transmembrane region" description="Helical" evidence="6">
    <location>
        <begin position="257"/>
        <end position="279"/>
    </location>
</feature>
<evidence type="ECO:0000256" key="6">
    <source>
        <dbReference type="SAM" id="Phobius"/>
    </source>
</evidence>
<feature type="transmembrane region" description="Helical" evidence="6">
    <location>
        <begin position="83"/>
        <end position="108"/>
    </location>
</feature>
<organism evidence="7 8">
    <name type="scientific">Profundicola chukchiensis</name>
    <dbReference type="NCBI Taxonomy" id="2961959"/>
    <lineage>
        <taxon>Bacteria</taxon>
        <taxon>Pseudomonadati</taxon>
        <taxon>Bacteroidota</taxon>
        <taxon>Flavobacteriia</taxon>
        <taxon>Flavobacteriales</taxon>
        <taxon>Weeksellaceae</taxon>
        <taxon>Profundicola</taxon>
    </lineage>
</organism>
<dbReference type="GO" id="GO:0005886">
    <property type="term" value="C:plasma membrane"/>
    <property type="evidence" value="ECO:0007669"/>
    <property type="project" value="UniProtKB-SubCell"/>
</dbReference>
<proteinExistence type="predicted"/>
<feature type="transmembrane region" description="Helical" evidence="6">
    <location>
        <begin position="188"/>
        <end position="208"/>
    </location>
</feature>
<keyword evidence="2" id="KW-1003">Cell membrane</keyword>
<dbReference type="NCBIfam" id="TIGR00374">
    <property type="entry name" value="flippase-like domain"/>
    <property type="match status" value="1"/>
</dbReference>
<feature type="transmembrane region" description="Helical" evidence="6">
    <location>
        <begin position="12"/>
        <end position="29"/>
    </location>
</feature>
<protein>
    <submittedName>
        <fullName evidence="7">Flippase-like domain-containing protein</fullName>
    </submittedName>
</protein>
<feature type="transmembrane region" description="Helical" evidence="6">
    <location>
        <begin position="128"/>
        <end position="149"/>
    </location>
</feature>
<keyword evidence="4 6" id="KW-1133">Transmembrane helix</keyword>
<dbReference type="AlphaFoldDB" id="A0A9X4RX27"/>
<dbReference type="Proteomes" id="UP001152599">
    <property type="component" value="Unassembled WGS sequence"/>
</dbReference>
<evidence type="ECO:0000256" key="4">
    <source>
        <dbReference type="ARBA" id="ARBA00022989"/>
    </source>
</evidence>
<sequence length="284" mass="32249">MKKSWRKPLFTTIKILVSLGLLYFVFTKIDWDLLAEEWRIANKFLLFAGFISFLISQVLSVLRVDLYFKKAEIQLSFINNLRLYLLGMFYNFFIPGGVGGDAYKVIALNKHFDQPVKTITSAVFFDRFIGLCAICILICLGIVFIPLDIEFWIKAIIFSIGLIGALVGPYILGLLFPRFKSVFYPTLLYSFVIQAFQIGTIVFSLLAIHPEANIFTYILIFLVSSVLSVVSFAGIGIRETVFYYSASYLNFNPDVSAGVALMFSFITLVTSLFGAIYLFKRIKF</sequence>
<keyword evidence="3 6" id="KW-0812">Transmembrane</keyword>
<accession>A0A9X4RX27</accession>
<reference evidence="7" key="1">
    <citation type="submission" date="2022-07" db="EMBL/GenBank/DDBJ databases">
        <title>Description and genome-wide analysis of Profundicola chukchiensis gen. nov., sp. nov., marine bacteria isolated from bottom sediments of the Chukchi Sea.</title>
        <authorList>
            <person name="Romanenko L."/>
            <person name="Otstavnykh N."/>
            <person name="Kurilenko V."/>
            <person name="Eremeev V."/>
            <person name="Velansky P."/>
            <person name="Mikhailov V."/>
            <person name="Isaeva M."/>
        </authorList>
    </citation>
    <scope>NUCLEOTIDE SEQUENCE</scope>
    <source>
        <strain evidence="7">KMM 9713</strain>
    </source>
</reference>
<evidence type="ECO:0000256" key="2">
    <source>
        <dbReference type="ARBA" id="ARBA00022475"/>
    </source>
</evidence>
<dbReference type="PANTHER" id="PTHR40277">
    <property type="entry name" value="BLL5419 PROTEIN"/>
    <property type="match status" value="1"/>
</dbReference>
<feature type="transmembrane region" description="Helical" evidence="6">
    <location>
        <begin position="44"/>
        <end position="62"/>
    </location>
</feature>
<feature type="transmembrane region" description="Helical" evidence="6">
    <location>
        <begin position="215"/>
        <end position="237"/>
    </location>
</feature>
<dbReference type="Pfam" id="PF03706">
    <property type="entry name" value="LPG_synthase_TM"/>
    <property type="match status" value="1"/>
</dbReference>
<dbReference type="RefSeq" id="WP_304420040.1">
    <property type="nucleotide sequence ID" value="NZ_JANCMU010000001.1"/>
</dbReference>
<feature type="transmembrane region" description="Helical" evidence="6">
    <location>
        <begin position="156"/>
        <end position="176"/>
    </location>
</feature>
<evidence type="ECO:0000256" key="3">
    <source>
        <dbReference type="ARBA" id="ARBA00022692"/>
    </source>
</evidence>
<comment type="subcellular location">
    <subcellularLocation>
        <location evidence="1">Cell membrane</location>
        <topology evidence="1">Multi-pass membrane protein</topology>
    </subcellularLocation>
</comment>
<name>A0A9X4RX27_9FLAO</name>
<evidence type="ECO:0000313" key="8">
    <source>
        <dbReference type="Proteomes" id="UP001152599"/>
    </source>
</evidence>
<evidence type="ECO:0000256" key="1">
    <source>
        <dbReference type="ARBA" id="ARBA00004651"/>
    </source>
</evidence>